<feature type="binding site" evidence="9">
    <location>
        <position position="93"/>
    </location>
    <ligand>
        <name>Mg(2+)</name>
        <dbReference type="ChEBI" id="CHEBI:18420"/>
    </ligand>
</feature>
<dbReference type="EC" id="3.1.3.48" evidence="2"/>
<dbReference type="Pfam" id="PF06943">
    <property type="entry name" value="zf-LSD1"/>
    <property type="match status" value="3"/>
</dbReference>
<keyword evidence="3 9" id="KW-0479">Metal-binding</keyword>
<dbReference type="NCBIfam" id="TIGR01658">
    <property type="entry name" value="EYA-cons_domain"/>
    <property type="match status" value="1"/>
</dbReference>
<dbReference type="FunFam" id="3.40.50.12350:FF:000003">
    <property type="entry name" value="Eyes absent homolog"/>
    <property type="match status" value="1"/>
</dbReference>
<sequence>MIRMVSTMAFIIRYRCMSKGIVKKKVRILFQSISLSTTLRSKRKRKAVNESISRIRDVKMAKSLEDTSINHIEKVEVVAENTMDQKMNVYIWDMDETLILLKSLLNGTYADTFNGSKDIKKGIEIGKTWEEHILRVCDDYFFYEQIEEYNKPYLDALNEFDDGRDLSDYDFSKDNFCPPNDDLNKRKLAYRHRVIADKYTQGLHRVLDQEMIKLWDDLYELTDSYTDRWLSSARTFLEQCAGENKGLPLVASSNFSTGTGYRNINVLVTSGSLIPSLVKCLLFRLDDLITSTNVYSSWDVGKLQCFSWIKERFSGPNVKFCVIGDGGEECEAAETMRWPFIRIDPRPVGFHRFPGLTMKTIGHYLDVVYGVPKEDDESAWNHFLPMCILFAMAQELSSNCLKQNLSAILDFWVSVKVKSQLHKCWGWKAELCFPLLDASMLYTPAPYTPSNGAQSQLVCSGCRNLLLYPVGATSVCCAVCNAVTAVPPPGTEMAQLVCVGCHTLLMYIRGATSVQCSCCHTINLALEANQVAHVNCGNCRMLLMYQYGARSVKCAVCNFVTSVGASPSTTEQKFNN</sequence>
<comment type="similarity">
    <text evidence="1">Belongs to the HAD-like hydrolase superfamily. EYA family.</text>
</comment>
<accession>A0A9Q0H3C2</accession>
<evidence type="ECO:0000256" key="8">
    <source>
        <dbReference type="PIRSR" id="PIRSR628472-1"/>
    </source>
</evidence>
<evidence type="ECO:0000313" key="11">
    <source>
        <dbReference type="EMBL" id="KAJ4957896.1"/>
    </source>
</evidence>
<dbReference type="InterPro" id="IPR006545">
    <property type="entry name" value="EYA_dom"/>
</dbReference>
<dbReference type="Gene3D" id="3.40.50.12350">
    <property type="match status" value="1"/>
</dbReference>
<evidence type="ECO:0000256" key="9">
    <source>
        <dbReference type="PIRSR" id="PIRSR628472-2"/>
    </source>
</evidence>
<evidence type="ECO:0000256" key="6">
    <source>
        <dbReference type="ARBA" id="ARBA00022912"/>
    </source>
</evidence>
<feature type="domain" description="Zinc finger LSD1-type" evidence="10">
    <location>
        <begin position="498"/>
        <end position="522"/>
    </location>
</feature>
<gene>
    <name evidence="11" type="ORF">NE237_025007</name>
</gene>
<feature type="binding site" evidence="9">
    <location>
        <position position="325"/>
    </location>
    <ligand>
        <name>Mg(2+)</name>
        <dbReference type="ChEBI" id="CHEBI:18420"/>
    </ligand>
</feature>
<dbReference type="InterPro" id="IPR005735">
    <property type="entry name" value="Znf_LSD1"/>
</dbReference>
<feature type="active site" description="Nucleophile" evidence="8">
    <location>
        <position position="93"/>
    </location>
</feature>
<comment type="cofactor">
    <cofactor evidence="9">
        <name>Mg(2+)</name>
        <dbReference type="ChEBI" id="CHEBI:18420"/>
    </cofactor>
    <text evidence="9">Binds 1 Mg(2+) ion per subunit.</text>
</comment>
<keyword evidence="5 9" id="KW-0460">Magnesium</keyword>
<evidence type="ECO:0000256" key="4">
    <source>
        <dbReference type="ARBA" id="ARBA00022801"/>
    </source>
</evidence>
<dbReference type="OrthoDB" id="167668at2759"/>
<dbReference type="GO" id="GO:0004725">
    <property type="term" value="F:protein tyrosine phosphatase activity"/>
    <property type="evidence" value="ECO:0007669"/>
    <property type="project" value="UniProtKB-EC"/>
</dbReference>
<dbReference type="PANTHER" id="PTHR10190">
    <property type="entry name" value="EYES ABSENT"/>
    <property type="match status" value="1"/>
</dbReference>
<dbReference type="GO" id="GO:0045739">
    <property type="term" value="P:positive regulation of DNA repair"/>
    <property type="evidence" value="ECO:0007669"/>
    <property type="project" value="TreeGrafter"/>
</dbReference>
<dbReference type="AlphaFoldDB" id="A0A9Q0H3C2"/>
<evidence type="ECO:0000256" key="7">
    <source>
        <dbReference type="ARBA" id="ARBA00051722"/>
    </source>
</evidence>
<protein>
    <recommendedName>
        <fullName evidence="2">protein-tyrosine-phosphatase</fullName>
        <ecNumber evidence="2">3.1.3.48</ecNumber>
    </recommendedName>
</protein>
<dbReference type="InterPro" id="IPR028472">
    <property type="entry name" value="EYA"/>
</dbReference>
<name>A0A9Q0H3C2_9MAGN</name>
<evidence type="ECO:0000313" key="12">
    <source>
        <dbReference type="Proteomes" id="UP001141806"/>
    </source>
</evidence>
<organism evidence="11 12">
    <name type="scientific">Protea cynaroides</name>
    <dbReference type="NCBI Taxonomy" id="273540"/>
    <lineage>
        <taxon>Eukaryota</taxon>
        <taxon>Viridiplantae</taxon>
        <taxon>Streptophyta</taxon>
        <taxon>Embryophyta</taxon>
        <taxon>Tracheophyta</taxon>
        <taxon>Spermatophyta</taxon>
        <taxon>Magnoliopsida</taxon>
        <taxon>Proteales</taxon>
        <taxon>Proteaceae</taxon>
        <taxon>Protea</taxon>
    </lineage>
</organism>
<dbReference type="GO" id="GO:0030154">
    <property type="term" value="P:cell differentiation"/>
    <property type="evidence" value="ECO:0007669"/>
    <property type="project" value="TreeGrafter"/>
</dbReference>
<proteinExistence type="inferred from homology"/>
<keyword evidence="4" id="KW-0378">Hydrolase</keyword>
<evidence type="ECO:0000256" key="3">
    <source>
        <dbReference type="ARBA" id="ARBA00022723"/>
    </source>
</evidence>
<dbReference type="PANTHER" id="PTHR10190:SF16">
    <property type="entry name" value="DEVELOPMENTAL PROTEIN EYES ABSENT"/>
    <property type="match status" value="1"/>
</dbReference>
<feature type="domain" description="Zinc finger LSD1-type" evidence="10">
    <location>
        <begin position="459"/>
        <end position="483"/>
    </location>
</feature>
<dbReference type="NCBIfam" id="TIGR01053">
    <property type="entry name" value="LSD1"/>
    <property type="match status" value="3"/>
</dbReference>
<evidence type="ECO:0000256" key="1">
    <source>
        <dbReference type="ARBA" id="ARBA00010501"/>
    </source>
</evidence>
<feature type="domain" description="Zinc finger LSD1-type" evidence="10">
    <location>
        <begin position="536"/>
        <end position="560"/>
    </location>
</feature>
<feature type="binding site" evidence="9">
    <location>
        <position position="95"/>
    </location>
    <ligand>
        <name>Mg(2+)</name>
        <dbReference type="ChEBI" id="CHEBI:18420"/>
    </ligand>
</feature>
<feature type="active site" description="Proton donor" evidence="8">
    <location>
        <position position="95"/>
    </location>
</feature>
<reference evidence="11" key="1">
    <citation type="journal article" date="2023" name="Plant J.">
        <title>The genome of the king protea, Protea cynaroides.</title>
        <authorList>
            <person name="Chang J."/>
            <person name="Duong T.A."/>
            <person name="Schoeman C."/>
            <person name="Ma X."/>
            <person name="Roodt D."/>
            <person name="Barker N."/>
            <person name="Li Z."/>
            <person name="Van de Peer Y."/>
            <person name="Mizrachi E."/>
        </authorList>
    </citation>
    <scope>NUCLEOTIDE SEQUENCE</scope>
    <source>
        <tissue evidence="11">Young leaves</tissue>
    </source>
</reference>
<keyword evidence="6" id="KW-0904">Protein phosphatase</keyword>
<dbReference type="EMBL" id="JAMYWD010000010">
    <property type="protein sequence ID" value="KAJ4957896.1"/>
    <property type="molecule type" value="Genomic_DNA"/>
</dbReference>
<comment type="caution">
    <text evidence="11">The sequence shown here is derived from an EMBL/GenBank/DDBJ whole genome shotgun (WGS) entry which is preliminary data.</text>
</comment>
<dbReference type="Proteomes" id="UP001141806">
    <property type="component" value="Unassembled WGS sequence"/>
</dbReference>
<dbReference type="InterPro" id="IPR038102">
    <property type="entry name" value="EYA_dom_sf"/>
</dbReference>
<keyword evidence="12" id="KW-1185">Reference proteome</keyword>
<evidence type="ECO:0000259" key="10">
    <source>
        <dbReference type="Pfam" id="PF06943"/>
    </source>
</evidence>
<comment type="catalytic activity">
    <reaction evidence="7">
        <text>O-phospho-L-tyrosyl-[protein] + H2O = L-tyrosyl-[protein] + phosphate</text>
        <dbReference type="Rhea" id="RHEA:10684"/>
        <dbReference type="Rhea" id="RHEA-COMP:10136"/>
        <dbReference type="Rhea" id="RHEA-COMP:20101"/>
        <dbReference type="ChEBI" id="CHEBI:15377"/>
        <dbReference type="ChEBI" id="CHEBI:43474"/>
        <dbReference type="ChEBI" id="CHEBI:46858"/>
        <dbReference type="ChEBI" id="CHEBI:61978"/>
        <dbReference type="EC" id="3.1.3.48"/>
    </reaction>
</comment>
<evidence type="ECO:0000256" key="5">
    <source>
        <dbReference type="ARBA" id="ARBA00022842"/>
    </source>
</evidence>
<evidence type="ECO:0000256" key="2">
    <source>
        <dbReference type="ARBA" id="ARBA00013064"/>
    </source>
</evidence>
<dbReference type="GO" id="GO:0005634">
    <property type="term" value="C:nucleus"/>
    <property type="evidence" value="ECO:0007669"/>
    <property type="project" value="TreeGrafter"/>
</dbReference>
<dbReference type="GO" id="GO:0046872">
    <property type="term" value="F:metal ion binding"/>
    <property type="evidence" value="ECO:0007669"/>
    <property type="project" value="UniProtKB-KW"/>
</dbReference>